<dbReference type="OrthoDB" id="9773941at2"/>
<keyword evidence="5" id="KW-0547">Nucleotide-binding</keyword>
<evidence type="ECO:0000256" key="6">
    <source>
        <dbReference type="ARBA" id="ARBA00022777"/>
    </source>
</evidence>
<evidence type="ECO:0000256" key="8">
    <source>
        <dbReference type="ARBA" id="ARBA00023012"/>
    </source>
</evidence>
<evidence type="ECO:0000256" key="3">
    <source>
        <dbReference type="ARBA" id="ARBA00022553"/>
    </source>
</evidence>
<evidence type="ECO:0000256" key="9">
    <source>
        <dbReference type="SAM" id="Phobius"/>
    </source>
</evidence>
<dbReference type="GO" id="GO:0005524">
    <property type="term" value="F:ATP binding"/>
    <property type="evidence" value="ECO:0007669"/>
    <property type="project" value="UniProtKB-KW"/>
</dbReference>
<dbReference type="PROSITE" id="PS50109">
    <property type="entry name" value="HIS_KIN"/>
    <property type="match status" value="1"/>
</dbReference>
<dbReference type="Proteomes" id="UP000288096">
    <property type="component" value="Unassembled WGS sequence"/>
</dbReference>
<dbReference type="PANTHER" id="PTHR43065">
    <property type="entry name" value="SENSOR HISTIDINE KINASE"/>
    <property type="match status" value="1"/>
</dbReference>
<comment type="catalytic activity">
    <reaction evidence="1">
        <text>ATP + protein L-histidine = ADP + protein N-phospho-L-histidine.</text>
        <dbReference type="EC" id="2.7.13.3"/>
    </reaction>
</comment>
<dbReference type="Pfam" id="PF02518">
    <property type="entry name" value="HATPase_c"/>
    <property type="match status" value="1"/>
</dbReference>
<dbReference type="InterPro" id="IPR036890">
    <property type="entry name" value="HATPase_C_sf"/>
</dbReference>
<feature type="transmembrane region" description="Helical" evidence="9">
    <location>
        <begin position="186"/>
        <end position="207"/>
    </location>
</feature>
<dbReference type="CDD" id="cd00082">
    <property type="entry name" value="HisKA"/>
    <property type="match status" value="1"/>
</dbReference>
<keyword evidence="8" id="KW-0902">Two-component regulatory system</keyword>
<evidence type="ECO:0000256" key="4">
    <source>
        <dbReference type="ARBA" id="ARBA00022679"/>
    </source>
</evidence>
<keyword evidence="6" id="KW-0418">Kinase</keyword>
<keyword evidence="9" id="KW-1133">Transmembrane helix</keyword>
<evidence type="ECO:0000256" key="7">
    <source>
        <dbReference type="ARBA" id="ARBA00022840"/>
    </source>
</evidence>
<feature type="domain" description="Histidine kinase" evidence="10">
    <location>
        <begin position="239"/>
        <end position="448"/>
    </location>
</feature>
<dbReference type="EC" id="2.7.13.3" evidence="2"/>
<accession>A0A401FSC6</accession>
<reference evidence="12" key="1">
    <citation type="submission" date="2017-11" db="EMBL/GenBank/DDBJ databases">
        <authorList>
            <person name="Watanabe M."/>
            <person name="Kojima H."/>
        </authorList>
    </citation>
    <scope>NUCLEOTIDE SEQUENCE [LARGE SCALE GENOMIC DNA]</scope>
    <source>
        <strain evidence="12">Tokyo 01</strain>
    </source>
</reference>
<dbReference type="InterPro" id="IPR003594">
    <property type="entry name" value="HATPase_dom"/>
</dbReference>
<feature type="transmembrane region" description="Helical" evidence="9">
    <location>
        <begin position="94"/>
        <end position="115"/>
    </location>
</feature>
<keyword evidence="9" id="KW-0812">Transmembrane</keyword>
<keyword evidence="3" id="KW-0597">Phosphoprotein</keyword>
<dbReference type="RefSeq" id="WP_124327343.1">
    <property type="nucleotide sequence ID" value="NZ_BEXT01000001.1"/>
</dbReference>
<dbReference type="InterPro" id="IPR004358">
    <property type="entry name" value="Sig_transdc_His_kin-like_C"/>
</dbReference>
<evidence type="ECO:0000256" key="2">
    <source>
        <dbReference type="ARBA" id="ARBA00012438"/>
    </source>
</evidence>
<feature type="transmembrane region" description="Helical" evidence="9">
    <location>
        <begin position="121"/>
        <end position="139"/>
    </location>
</feature>
<dbReference type="InterPro" id="IPR036097">
    <property type="entry name" value="HisK_dim/P_sf"/>
</dbReference>
<name>A0A401FSC6_9BACT</name>
<organism evidence="11 12">
    <name type="scientific">Desulfonema ishimotonii</name>
    <dbReference type="NCBI Taxonomy" id="45657"/>
    <lineage>
        <taxon>Bacteria</taxon>
        <taxon>Pseudomonadati</taxon>
        <taxon>Thermodesulfobacteriota</taxon>
        <taxon>Desulfobacteria</taxon>
        <taxon>Desulfobacterales</taxon>
        <taxon>Desulfococcaceae</taxon>
        <taxon>Desulfonema</taxon>
    </lineage>
</organism>
<dbReference type="Pfam" id="PF00512">
    <property type="entry name" value="HisKA"/>
    <property type="match status" value="1"/>
</dbReference>
<comment type="caution">
    <text evidence="11">The sequence shown here is derived from an EMBL/GenBank/DDBJ whole genome shotgun (WGS) entry which is preliminary data.</text>
</comment>
<dbReference type="Gene3D" id="3.30.565.10">
    <property type="entry name" value="Histidine kinase-like ATPase, C-terminal domain"/>
    <property type="match status" value="1"/>
</dbReference>
<protein>
    <recommendedName>
        <fullName evidence="2">histidine kinase</fullName>
        <ecNumber evidence="2">2.7.13.3</ecNumber>
    </recommendedName>
</protein>
<keyword evidence="4" id="KW-0808">Transferase</keyword>
<keyword evidence="12" id="KW-1185">Reference proteome</keyword>
<dbReference type="SUPFAM" id="SSF55874">
    <property type="entry name" value="ATPase domain of HSP90 chaperone/DNA topoisomerase II/histidine kinase"/>
    <property type="match status" value="1"/>
</dbReference>
<dbReference type="AlphaFoldDB" id="A0A401FSC6"/>
<gene>
    <name evidence="11" type="ORF">DENIS_0810</name>
</gene>
<proteinExistence type="predicted"/>
<evidence type="ECO:0000259" key="10">
    <source>
        <dbReference type="PROSITE" id="PS50109"/>
    </source>
</evidence>
<dbReference type="InterPro" id="IPR003661">
    <property type="entry name" value="HisK_dim/P_dom"/>
</dbReference>
<dbReference type="GO" id="GO:0000155">
    <property type="term" value="F:phosphorelay sensor kinase activity"/>
    <property type="evidence" value="ECO:0007669"/>
    <property type="project" value="InterPro"/>
</dbReference>
<dbReference type="SMART" id="SM00387">
    <property type="entry name" value="HATPase_c"/>
    <property type="match status" value="1"/>
</dbReference>
<evidence type="ECO:0000256" key="5">
    <source>
        <dbReference type="ARBA" id="ARBA00022741"/>
    </source>
</evidence>
<dbReference type="Pfam" id="PF25323">
    <property type="entry name" value="6TM_PilS"/>
    <property type="match status" value="1"/>
</dbReference>
<keyword evidence="7" id="KW-0067">ATP-binding</keyword>
<evidence type="ECO:0000313" key="11">
    <source>
        <dbReference type="EMBL" id="GBC59869.1"/>
    </source>
</evidence>
<dbReference type="EMBL" id="BEXT01000001">
    <property type="protein sequence ID" value="GBC59869.1"/>
    <property type="molecule type" value="Genomic_DNA"/>
</dbReference>
<dbReference type="SMART" id="SM00388">
    <property type="entry name" value="HisKA"/>
    <property type="match status" value="1"/>
</dbReference>
<dbReference type="InterPro" id="IPR005467">
    <property type="entry name" value="His_kinase_dom"/>
</dbReference>
<feature type="transmembrane region" description="Helical" evidence="9">
    <location>
        <begin position="66"/>
        <end position="87"/>
    </location>
</feature>
<feature type="transmembrane region" description="Helical" evidence="9">
    <location>
        <begin position="35"/>
        <end position="54"/>
    </location>
</feature>
<keyword evidence="9" id="KW-0472">Membrane</keyword>
<dbReference type="PRINTS" id="PR00344">
    <property type="entry name" value="BCTRLSENSOR"/>
</dbReference>
<dbReference type="SUPFAM" id="SSF47384">
    <property type="entry name" value="Homodimeric domain of signal transducing histidine kinase"/>
    <property type="match status" value="1"/>
</dbReference>
<dbReference type="PANTHER" id="PTHR43065:SF10">
    <property type="entry name" value="PEROXIDE STRESS-ACTIVATED HISTIDINE KINASE MAK3"/>
    <property type="match status" value="1"/>
</dbReference>
<evidence type="ECO:0000313" key="12">
    <source>
        <dbReference type="Proteomes" id="UP000288096"/>
    </source>
</evidence>
<sequence>MPLGNHILYQPLQVFQLANGELVKSDGDFYHKLKWLMFFRVLFTTLLLGSTFILHMRTHFAPVNTALLVLYELIGGLFFLSLVYTLLLRRIRRIVLFAYIQIAVDTTVVTLIIFLTGSFSSLFSFLYLVVIIYASIILFKGGSMVMAALCSIQYGILVDLEFYGVLQPFGFEENLIASDYAWSYVLFKIITIMVGCFGVAFLSGLLADQARKSKKELMAMESHVKRVEKMAAVGEMAAGLAHEIKNPLASLRGAIQMLSEEVRYDAAHERLMTIILREADRLGALVNDFLMFAKPPAGKPERVDLSTVLAETIAIFEKDRGNFRDIRISREISPDIWVEMDSGHLRQIFWNLLLNAGEAITDEGHIDIRTYPVRDKYAEVEIRDDGCGIPEKLIRTIFDPFVTTKPGGTGLGLSIVHRIVESYDGGRLDVVSKEGEGTLFRLRLVQSPPPADKSSAR</sequence>
<dbReference type="Gene3D" id="1.10.287.130">
    <property type="match status" value="1"/>
</dbReference>
<evidence type="ECO:0000256" key="1">
    <source>
        <dbReference type="ARBA" id="ARBA00000085"/>
    </source>
</evidence>
<reference evidence="12" key="2">
    <citation type="submission" date="2019-01" db="EMBL/GenBank/DDBJ databases">
        <title>Genome sequence of Desulfonema ishimotonii strain Tokyo 01.</title>
        <authorList>
            <person name="Fukui M."/>
        </authorList>
    </citation>
    <scope>NUCLEOTIDE SEQUENCE [LARGE SCALE GENOMIC DNA]</scope>
    <source>
        <strain evidence="12">Tokyo 01</strain>
    </source>
</reference>